<comment type="caution">
    <text evidence="1">The sequence shown here is derived from an EMBL/GenBank/DDBJ whole genome shotgun (WGS) entry which is preliminary data.</text>
</comment>
<evidence type="ECO:0000313" key="1">
    <source>
        <dbReference type="EMBL" id="KKM20423.1"/>
    </source>
</evidence>
<dbReference type="EMBL" id="LAZR01013769">
    <property type="protein sequence ID" value="KKM20423.1"/>
    <property type="molecule type" value="Genomic_DNA"/>
</dbReference>
<accession>A0A0F9KE59</accession>
<dbReference type="AlphaFoldDB" id="A0A0F9KE59"/>
<name>A0A0F9KE59_9ZZZZ</name>
<reference evidence="1" key="1">
    <citation type="journal article" date="2015" name="Nature">
        <title>Complex archaea that bridge the gap between prokaryotes and eukaryotes.</title>
        <authorList>
            <person name="Spang A."/>
            <person name="Saw J.H."/>
            <person name="Jorgensen S.L."/>
            <person name="Zaremba-Niedzwiedzka K."/>
            <person name="Martijn J."/>
            <person name="Lind A.E."/>
            <person name="van Eijk R."/>
            <person name="Schleper C."/>
            <person name="Guy L."/>
            <person name="Ettema T.J."/>
        </authorList>
    </citation>
    <scope>NUCLEOTIDE SEQUENCE</scope>
</reference>
<sequence length="145" mass="14892">MAASAWTMFPRGRHHIGTETLSAGTYRLTLHKTAASTNLSASGLTLFASIGNICTGGGLSATALANIKWTAGASANISKWDCDDIVLTASGSDITSVRFAVIRLSTGASEGKPICYAALSTAEFTVSTGNTLTIQLATTGIFTLT</sequence>
<gene>
    <name evidence="1" type="ORF">LCGC14_1645640</name>
</gene>
<organism evidence="1">
    <name type="scientific">marine sediment metagenome</name>
    <dbReference type="NCBI Taxonomy" id="412755"/>
    <lineage>
        <taxon>unclassified sequences</taxon>
        <taxon>metagenomes</taxon>
        <taxon>ecological metagenomes</taxon>
    </lineage>
</organism>
<proteinExistence type="predicted"/>
<protein>
    <submittedName>
        <fullName evidence="1">Uncharacterized protein</fullName>
    </submittedName>
</protein>